<dbReference type="InterPro" id="IPR055295">
    <property type="entry name" value="NUDT22/NUDT9-like"/>
</dbReference>
<comment type="cofactor">
    <cofactor evidence="1">
        <name>Mg(2+)</name>
        <dbReference type="ChEBI" id="CHEBI:18420"/>
    </cofactor>
</comment>
<dbReference type="SUPFAM" id="SSF55811">
    <property type="entry name" value="Nudix"/>
    <property type="match status" value="1"/>
</dbReference>
<reference evidence="7" key="1">
    <citation type="submission" date="2025-08" db="UniProtKB">
        <authorList>
            <consortium name="RefSeq"/>
        </authorList>
    </citation>
    <scope>IDENTIFICATION</scope>
</reference>
<dbReference type="Gene3D" id="3.90.79.10">
    <property type="entry name" value="Nucleoside Triphosphate Pyrophosphohydrolase"/>
    <property type="match status" value="1"/>
</dbReference>
<dbReference type="CDD" id="cd02883">
    <property type="entry name" value="NUDIX_Hydrolase"/>
    <property type="match status" value="1"/>
</dbReference>
<dbReference type="PANTHER" id="PTHR31835:SF1">
    <property type="entry name" value="URIDINE DIPHOSPHATE GLUCOSE PYROPHOSPHATASE NUDT22"/>
    <property type="match status" value="1"/>
</dbReference>
<evidence type="ECO:0000259" key="5">
    <source>
        <dbReference type="PROSITE" id="PS51462"/>
    </source>
</evidence>
<gene>
    <name evidence="7" type="primary">LOC106807706</name>
</gene>
<name>A0ABM1E0A4_PRICU</name>
<dbReference type="PROSITE" id="PS51462">
    <property type="entry name" value="NUDIX"/>
    <property type="match status" value="1"/>
</dbReference>
<organism evidence="6 7">
    <name type="scientific">Priapulus caudatus</name>
    <name type="common">Priapulid worm</name>
    <dbReference type="NCBI Taxonomy" id="37621"/>
    <lineage>
        <taxon>Eukaryota</taxon>
        <taxon>Metazoa</taxon>
        <taxon>Ecdysozoa</taxon>
        <taxon>Scalidophora</taxon>
        <taxon>Priapulida</taxon>
        <taxon>Priapulimorpha</taxon>
        <taxon>Priapulimorphida</taxon>
        <taxon>Priapulidae</taxon>
        <taxon>Priapulus</taxon>
    </lineage>
</organism>
<keyword evidence="2" id="KW-0479">Metal-binding</keyword>
<dbReference type="InterPro" id="IPR000086">
    <property type="entry name" value="NUDIX_hydrolase_dom"/>
</dbReference>
<sequence length="310" mass="33810">MAEIQDVSVVMAFLKTGPLSPSQVSVAVSSKFNRHSKPELDAKIDDAWKEKSASSAKLFNASKFRLSTAQKIAPIDSDPSCLYLGLGVTCYRDFIGTNMSADGILLQTDGLVDHADSQAYLADPLGVGAFIVTSDNLVVLIQRSKQQAEAPGMWDVPGGHPEPQDVLKVSSPAEVTCEALESKANSVVNEIFSSIMREVSDEVGIAEACLSEPGLMGIIRDSSNCGKPLAEFIIRCRLNGDEVIEAYRKGEQVEVEESTDIRLVPVDELPSLWMTEPGFWKQLTPQGKGCIQLYLTICDRMEKNIYFVDT</sequence>
<dbReference type="GeneID" id="106807706"/>
<keyword evidence="3" id="KW-0378">Hydrolase</keyword>
<proteinExistence type="predicted"/>
<keyword evidence="4" id="KW-0460">Magnesium</keyword>
<evidence type="ECO:0000313" key="7">
    <source>
        <dbReference type="RefSeq" id="XP_014665625.1"/>
    </source>
</evidence>
<evidence type="ECO:0000313" key="6">
    <source>
        <dbReference type="Proteomes" id="UP000695022"/>
    </source>
</evidence>
<dbReference type="InterPro" id="IPR015797">
    <property type="entry name" value="NUDIX_hydrolase-like_dom_sf"/>
</dbReference>
<dbReference type="PANTHER" id="PTHR31835">
    <property type="entry name" value="URIDINE DIPHOSPHATE GLUCOSE PYROPHOSPHATASE"/>
    <property type="match status" value="1"/>
</dbReference>
<evidence type="ECO:0000256" key="2">
    <source>
        <dbReference type="ARBA" id="ARBA00022723"/>
    </source>
</evidence>
<accession>A0ABM1E0A4</accession>
<evidence type="ECO:0000256" key="4">
    <source>
        <dbReference type="ARBA" id="ARBA00022842"/>
    </source>
</evidence>
<evidence type="ECO:0000256" key="3">
    <source>
        <dbReference type="ARBA" id="ARBA00022801"/>
    </source>
</evidence>
<keyword evidence="6" id="KW-1185">Reference proteome</keyword>
<protein>
    <submittedName>
        <fullName evidence="7">Nucleoside diphosphate-linked moiety X motif 22-like</fullName>
    </submittedName>
</protein>
<evidence type="ECO:0000256" key="1">
    <source>
        <dbReference type="ARBA" id="ARBA00001946"/>
    </source>
</evidence>
<feature type="domain" description="Nudix hydrolase" evidence="5">
    <location>
        <begin position="122"/>
        <end position="289"/>
    </location>
</feature>
<dbReference type="Proteomes" id="UP000695022">
    <property type="component" value="Unplaced"/>
</dbReference>
<dbReference type="RefSeq" id="XP_014665625.1">
    <property type="nucleotide sequence ID" value="XM_014810139.1"/>
</dbReference>